<feature type="non-terminal residue" evidence="1">
    <location>
        <position position="208"/>
    </location>
</feature>
<gene>
    <name evidence="1" type="ORF">KI387_011157</name>
</gene>
<keyword evidence="2" id="KW-1185">Reference proteome</keyword>
<dbReference type="EMBL" id="JAHRHJ020000008">
    <property type="protein sequence ID" value="KAH9306753.1"/>
    <property type="molecule type" value="Genomic_DNA"/>
</dbReference>
<evidence type="ECO:0008006" key="3">
    <source>
        <dbReference type="Google" id="ProtNLM"/>
    </source>
</evidence>
<proteinExistence type="predicted"/>
<organism evidence="1 2">
    <name type="scientific">Taxus chinensis</name>
    <name type="common">Chinese yew</name>
    <name type="synonym">Taxus wallichiana var. chinensis</name>
    <dbReference type="NCBI Taxonomy" id="29808"/>
    <lineage>
        <taxon>Eukaryota</taxon>
        <taxon>Viridiplantae</taxon>
        <taxon>Streptophyta</taxon>
        <taxon>Embryophyta</taxon>
        <taxon>Tracheophyta</taxon>
        <taxon>Spermatophyta</taxon>
        <taxon>Pinopsida</taxon>
        <taxon>Pinidae</taxon>
        <taxon>Conifers II</taxon>
        <taxon>Cupressales</taxon>
        <taxon>Taxaceae</taxon>
        <taxon>Taxus</taxon>
    </lineage>
</organism>
<evidence type="ECO:0000313" key="1">
    <source>
        <dbReference type="EMBL" id="KAH9306753.1"/>
    </source>
</evidence>
<feature type="non-terminal residue" evidence="1">
    <location>
        <position position="1"/>
    </location>
</feature>
<protein>
    <recommendedName>
        <fullName evidence="3">Endonuclease/exonuclease/phosphatase domain-containing protein</fullName>
    </recommendedName>
</protein>
<evidence type="ECO:0000313" key="2">
    <source>
        <dbReference type="Proteomes" id="UP000824469"/>
    </source>
</evidence>
<dbReference type="AlphaFoldDB" id="A0AA38KHE6"/>
<reference evidence="1 2" key="1">
    <citation type="journal article" date="2021" name="Nat. Plants">
        <title>The Taxus genome provides insights into paclitaxel biosynthesis.</title>
        <authorList>
            <person name="Xiong X."/>
            <person name="Gou J."/>
            <person name="Liao Q."/>
            <person name="Li Y."/>
            <person name="Zhou Q."/>
            <person name="Bi G."/>
            <person name="Li C."/>
            <person name="Du R."/>
            <person name="Wang X."/>
            <person name="Sun T."/>
            <person name="Guo L."/>
            <person name="Liang H."/>
            <person name="Lu P."/>
            <person name="Wu Y."/>
            <person name="Zhang Z."/>
            <person name="Ro D.K."/>
            <person name="Shang Y."/>
            <person name="Huang S."/>
            <person name="Yan J."/>
        </authorList>
    </citation>
    <scope>NUCLEOTIDE SEQUENCE [LARGE SCALE GENOMIC DNA]</scope>
    <source>
        <strain evidence="1">Ta-2019</strain>
    </source>
</reference>
<sequence>ETLGVELQISSILESLFKGWMFFASDARGRLGGLFIGWNPQKIRLVSSWGFESGLGLDFFFEEMDMEMLALNIYGPYGDRVDFWEKIWSKDIWKSKAILLGGDLNFTLGAMEFTENLKNIKLDTNLWACKKKERDEKDLIEIEEALQKWYDLEGGGFLTEEDKTQLGILEKRRRCLLDECETLWRLKSRALWLECGDENTNFFQSYAH</sequence>
<dbReference type="InterPro" id="IPR036691">
    <property type="entry name" value="Endo/exonu/phosph_ase_sf"/>
</dbReference>
<name>A0AA38KHE6_TAXCH</name>
<dbReference type="SUPFAM" id="SSF56219">
    <property type="entry name" value="DNase I-like"/>
    <property type="match status" value="1"/>
</dbReference>
<comment type="caution">
    <text evidence="1">The sequence shown here is derived from an EMBL/GenBank/DDBJ whole genome shotgun (WGS) entry which is preliminary data.</text>
</comment>
<dbReference type="Proteomes" id="UP000824469">
    <property type="component" value="Unassembled WGS sequence"/>
</dbReference>
<accession>A0AA38KHE6</accession>